<dbReference type="InterPro" id="IPR029063">
    <property type="entry name" value="SAM-dependent_MTases_sf"/>
</dbReference>
<evidence type="ECO:0000256" key="1">
    <source>
        <dbReference type="ARBA" id="ARBA00022603"/>
    </source>
</evidence>
<dbReference type="Gene3D" id="3.40.50.150">
    <property type="entry name" value="Vaccinia Virus protein VP39"/>
    <property type="match status" value="1"/>
</dbReference>
<gene>
    <name evidence="4" type="ORF">HNR21_000933</name>
</gene>
<keyword evidence="2 4" id="KW-0808">Transferase</keyword>
<evidence type="ECO:0000313" key="5">
    <source>
        <dbReference type="Proteomes" id="UP000539313"/>
    </source>
</evidence>
<reference evidence="4 5" key="1">
    <citation type="submission" date="2020-08" db="EMBL/GenBank/DDBJ databases">
        <title>Sequencing the genomes of 1000 actinobacteria strains.</title>
        <authorList>
            <person name="Klenk H.-P."/>
        </authorList>
    </citation>
    <scope>NUCLEOTIDE SEQUENCE [LARGE SCALE GENOMIC DNA]</scope>
    <source>
        <strain evidence="4 5">DSM 45823</strain>
    </source>
</reference>
<keyword evidence="5" id="KW-1185">Reference proteome</keyword>
<dbReference type="GO" id="GO:0009307">
    <property type="term" value="P:DNA restriction-modification system"/>
    <property type="evidence" value="ECO:0007669"/>
    <property type="project" value="UniProtKB-KW"/>
</dbReference>
<accession>A0A7W3MUD2</accession>
<organism evidence="4 5">
    <name type="scientific">Thermomonospora cellulosilytica</name>
    <dbReference type="NCBI Taxonomy" id="1411118"/>
    <lineage>
        <taxon>Bacteria</taxon>
        <taxon>Bacillati</taxon>
        <taxon>Actinomycetota</taxon>
        <taxon>Actinomycetes</taxon>
        <taxon>Streptosporangiales</taxon>
        <taxon>Thermomonosporaceae</taxon>
        <taxon>Thermomonospora</taxon>
    </lineage>
</organism>
<sequence>MLGIGGVLGIDVDPDACATATAAGHRRMQGDVRALDPEDFPTVTGWISSPPCPTFTTAGKRSGVADRPIVLEGCTRLGDAQADPARDDDHLAVYRRVGDERTALVLETLRFAFRLPNVRWVVAEQVPTVEPVWQDMAAELAMAADFEACHVVELRADDFGAATRRRRTFLIATRDGSPDLTGLPMRAWWSCGRFTPPQQHAPTTVTEFPLTSMAAALGWPAGVRVNTRGNRRTAGGNEFSADRPAVSMTGNGLRAWYRTDLGKPAGLLTPAQAGLLQGFPAAYPWHGSRSSRFQQVADTVSPLIAAAVLGAATRRPWADAVWDRLHRLYGHTRPHHPRHRLCTTDRPATAQLTLFGDAA</sequence>
<dbReference type="Pfam" id="PF00145">
    <property type="entry name" value="DNA_methylase"/>
    <property type="match status" value="1"/>
</dbReference>
<evidence type="ECO:0000256" key="3">
    <source>
        <dbReference type="ARBA" id="ARBA00022747"/>
    </source>
</evidence>
<dbReference type="EC" id="2.1.1.37" evidence="4"/>
<evidence type="ECO:0000256" key="2">
    <source>
        <dbReference type="ARBA" id="ARBA00022679"/>
    </source>
</evidence>
<dbReference type="EMBL" id="JACJII010000001">
    <property type="protein sequence ID" value="MBA9002051.1"/>
    <property type="molecule type" value="Genomic_DNA"/>
</dbReference>
<keyword evidence="1 4" id="KW-0489">Methyltransferase</keyword>
<dbReference type="AlphaFoldDB" id="A0A7W3MUD2"/>
<comment type="caution">
    <text evidence="4">The sequence shown here is derived from an EMBL/GenBank/DDBJ whole genome shotgun (WGS) entry which is preliminary data.</text>
</comment>
<name>A0A7W3MUD2_9ACTN</name>
<keyword evidence="3" id="KW-0680">Restriction system</keyword>
<dbReference type="GO" id="GO:0032259">
    <property type="term" value="P:methylation"/>
    <property type="evidence" value="ECO:0007669"/>
    <property type="project" value="UniProtKB-KW"/>
</dbReference>
<protein>
    <submittedName>
        <fullName evidence="4">DNA (Cytosine-5)-methyltransferase 1</fullName>
        <ecNumber evidence="4">2.1.1.37</ecNumber>
    </submittedName>
</protein>
<dbReference type="Proteomes" id="UP000539313">
    <property type="component" value="Unassembled WGS sequence"/>
</dbReference>
<dbReference type="InterPro" id="IPR001525">
    <property type="entry name" value="C5_MeTfrase"/>
</dbReference>
<proteinExistence type="predicted"/>
<evidence type="ECO:0000313" key="4">
    <source>
        <dbReference type="EMBL" id="MBA9002051.1"/>
    </source>
</evidence>
<dbReference type="GO" id="GO:0003886">
    <property type="term" value="F:DNA (cytosine-5-)-methyltransferase activity"/>
    <property type="evidence" value="ECO:0007669"/>
    <property type="project" value="UniProtKB-EC"/>
</dbReference>
<dbReference type="SUPFAM" id="SSF53335">
    <property type="entry name" value="S-adenosyl-L-methionine-dependent methyltransferases"/>
    <property type="match status" value="1"/>
</dbReference>